<dbReference type="EMBL" id="HAEB01000125">
    <property type="protein sequence ID" value="SBQ46511.1"/>
    <property type="molecule type" value="Transcribed_RNA"/>
</dbReference>
<proteinExistence type="predicted"/>
<feature type="compositionally biased region" description="Polar residues" evidence="1">
    <location>
        <begin position="1"/>
        <end position="15"/>
    </location>
</feature>
<reference evidence="2" key="2">
    <citation type="submission" date="2016-06" db="EMBL/GenBank/DDBJ databases">
        <title>The genome of a short-lived fish provides insights into sex chromosome evolution and the genetic control of aging.</title>
        <authorList>
            <person name="Reichwald K."/>
            <person name="Felder M."/>
            <person name="Petzold A."/>
            <person name="Koch P."/>
            <person name="Groth M."/>
            <person name="Platzer M."/>
        </authorList>
    </citation>
    <scope>NUCLEOTIDE SEQUENCE</scope>
    <source>
        <tissue evidence="2">Brain</tissue>
    </source>
</reference>
<accession>A0A1A8EID6</accession>
<feature type="non-terminal residue" evidence="2">
    <location>
        <position position="35"/>
    </location>
</feature>
<name>A0A1A8EID6_9TELE</name>
<evidence type="ECO:0000256" key="1">
    <source>
        <dbReference type="SAM" id="MobiDB-lite"/>
    </source>
</evidence>
<protein>
    <submittedName>
        <fullName evidence="2">Olfactomedin-like 2Ba</fullName>
    </submittedName>
</protein>
<organism evidence="2">
    <name type="scientific">Nothobranchius korthausae</name>
    <dbReference type="NCBI Taxonomy" id="1143690"/>
    <lineage>
        <taxon>Eukaryota</taxon>
        <taxon>Metazoa</taxon>
        <taxon>Chordata</taxon>
        <taxon>Craniata</taxon>
        <taxon>Vertebrata</taxon>
        <taxon>Euteleostomi</taxon>
        <taxon>Actinopterygii</taxon>
        <taxon>Neopterygii</taxon>
        <taxon>Teleostei</taxon>
        <taxon>Neoteleostei</taxon>
        <taxon>Acanthomorphata</taxon>
        <taxon>Ovalentaria</taxon>
        <taxon>Atherinomorphae</taxon>
        <taxon>Cyprinodontiformes</taxon>
        <taxon>Nothobranchiidae</taxon>
        <taxon>Nothobranchius</taxon>
    </lineage>
</organism>
<sequence>MQTGGLSLTTAQSRTRSCRRRWKVRRASSPSCLVI</sequence>
<reference evidence="2" key="1">
    <citation type="submission" date="2016-05" db="EMBL/GenBank/DDBJ databases">
        <authorList>
            <person name="Lavstsen T."/>
            <person name="Jespersen J.S."/>
        </authorList>
    </citation>
    <scope>NUCLEOTIDE SEQUENCE</scope>
    <source>
        <tissue evidence="2">Brain</tissue>
    </source>
</reference>
<evidence type="ECO:0000313" key="2">
    <source>
        <dbReference type="EMBL" id="SBQ46511.1"/>
    </source>
</evidence>
<dbReference type="AlphaFoldDB" id="A0A1A8EID6"/>
<feature type="region of interest" description="Disordered" evidence="1">
    <location>
        <begin position="1"/>
        <end position="22"/>
    </location>
</feature>
<gene>
    <name evidence="2" type="primary">OLFML2BA</name>
</gene>